<reference evidence="1" key="2">
    <citation type="submission" date="2025-08" db="UniProtKB">
        <authorList>
            <consortium name="Ensembl"/>
        </authorList>
    </citation>
    <scope>IDENTIFICATION</scope>
    <source>
        <strain evidence="1">Isolate ISIS603380</strain>
    </source>
</reference>
<evidence type="ECO:0000313" key="1">
    <source>
        <dbReference type="Ensembl" id="ENSLAFP00000018310.1"/>
    </source>
</evidence>
<dbReference type="HOGENOM" id="CLU_3001720_0_0_1"/>
<dbReference type="InParanoid" id="G3TRV2"/>
<dbReference type="Ensembl" id="ENSLAFT00000034913.1">
    <property type="protein sequence ID" value="ENSLAFP00000018310.1"/>
    <property type="gene ID" value="ENSLAFG00000026452.1"/>
</dbReference>
<evidence type="ECO:0000313" key="2">
    <source>
        <dbReference type="Proteomes" id="UP000007646"/>
    </source>
</evidence>
<proteinExistence type="predicted"/>
<name>G3TRV2_LOXAF</name>
<accession>G3TRV2</accession>
<dbReference type="Proteomes" id="UP000007646">
    <property type="component" value="Unassembled WGS sequence"/>
</dbReference>
<reference evidence="1 2" key="1">
    <citation type="submission" date="2009-06" db="EMBL/GenBank/DDBJ databases">
        <title>The Genome Sequence of Loxodonta africana (African elephant).</title>
        <authorList>
            <person name="Di Palma F."/>
            <person name="Heiman D."/>
            <person name="Young S."/>
            <person name="Johnson J."/>
            <person name="Lander E.S."/>
            <person name="Lindblad-Toh K."/>
        </authorList>
    </citation>
    <scope>NUCLEOTIDE SEQUENCE [LARGE SCALE GENOMIC DNA]</scope>
    <source>
        <strain evidence="1 2">Isolate ISIS603380</strain>
    </source>
</reference>
<keyword evidence="2" id="KW-1185">Reference proteome</keyword>
<sequence>CSRLVGIGRKAGWEEFKTPHLLAPPRAERPLAQSPVPVEGHLSAVSLNVEADSDGGR</sequence>
<reference evidence="1" key="3">
    <citation type="submission" date="2025-09" db="UniProtKB">
        <authorList>
            <consortium name="Ensembl"/>
        </authorList>
    </citation>
    <scope>IDENTIFICATION</scope>
    <source>
        <strain evidence="1">Isolate ISIS603380</strain>
    </source>
</reference>
<dbReference type="AlphaFoldDB" id="G3TRV2"/>
<protein>
    <submittedName>
        <fullName evidence="1">Uncharacterized protein</fullName>
    </submittedName>
</protein>
<organism evidence="1 2">
    <name type="scientific">Loxodonta africana</name>
    <name type="common">African elephant</name>
    <dbReference type="NCBI Taxonomy" id="9785"/>
    <lineage>
        <taxon>Eukaryota</taxon>
        <taxon>Metazoa</taxon>
        <taxon>Chordata</taxon>
        <taxon>Craniata</taxon>
        <taxon>Vertebrata</taxon>
        <taxon>Euteleostomi</taxon>
        <taxon>Mammalia</taxon>
        <taxon>Eutheria</taxon>
        <taxon>Afrotheria</taxon>
        <taxon>Proboscidea</taxon>
        <taxon>Elephantidae</taxon>
        <taxon>Loxodonta</taxon>
    </lineage>
</organism>